<gene>
    <name evidence="11" type="ORF">EV197_0573</name>
</gene>
<dbReference type="InterPro" id="IPR024079">
    <property type="entry name" value="MetalloPept_cat_dom_sf"/>
</dbReference>
<evidence type="ECO:0000256" key="4">
    <source>
        <dbReference type="ARBA" id="ARBA00022729"/>
    </source>
</evidence>
<keyword evidence="6" id="KW-0862">Zinc</keyword>
<dbReference type="RefSeq" id="WP_130285209.1">
    <property type="nucleotide sequence ID" value="NZ_SGXE01000001.1"/>
</dbReference>
<evidence type="ECO:0000256" key="2">
    <source>
        <dbReference type="ARBA" id="ARBA00022670"/>
    </source>
</evidence>
<dbReference type="GO" id="GO:0046872">
    <property type="term" value="F:metal ion binding"/>
    <property type="evidence" value="ECO:0007669"/>
    <property type="project" value="UniProtKB-KW"/>
</dbReference>
<evidence type="ECO:0000256" key="7">
    <source>
        <dbReference type="ARBA" id="ARBA00023049"/>
    </source>
</evidence>
<dbReference type="EMBL" id="SGXE01000001">
    <property type="protein sequence ID" value="RZS99363.1"/>
    <property type="molecule type" value="Genomic_DNA"/>
</dbReference>
<protein>
    <submittedName>
        <fullName evidence="11">Pregnancy-associated plasma protein-A</fullName>
    </submittedName>
</protein>
<dbReference type="OrthoDB" id="6278496at2"/>
<evidence type="ECO:0000259" key="10">
    <source>
        <dbReference type="Pfam" id="PF05572"/>
    </source>
</evidence>
<evidence type="ECO:0000256" key="1">
    <source>
        <dbReference type="ARBA" id="ARBA00008721"/>
    </source>
</evidence>
<dbReference type="Pfam" id="PF05572">
    <property type="entry name" value="Peptidase_M43"/>
    <property type="match status" value="1"/>
</dbReference>
<dbReference type="InterPro" id="IPR008754">
    <property type="entry name" value="Peptidase_M43"/>
</dbReference>
<dbReference type="Gene3D" id="3.40.390.10">
    <property type="entry name" value="Collagenase (Catalytic Domain)"/>
    <property type="match status" value="1"/>
</dbReference>
<dbReference type="AlphaFoldDB" id="A0A4Q7PFS8"/>
<feature type="region of interest" description="Disordered" evidence="9">
    <location>
        <begin position="75"/>
        <end position="101"/>
    </location>
</feature>
<keyword evidence="5" id="KW-0378">Hydrolase</keyword>
<reference evidence="11 12" key="1">
    <citation type="submission" date="2019-02" db="EMBL/GenBank/DDBJ databases">
        <title>Genomic Encyclopedia of Type Strains, Phase IV (KMG-IV): sequencing the most valuable type-strain genomes for metagenomic binning, comparative biology and taxonomic classification.</title>
        <authorList>
            <person name="Goeker M."/>
        </authorList>
    </citation>
    <scope>NUCLEOTIDE SEQUENCE [LARGE SCALE GENOMIC DNA]</scope>
    <source>
        <strain evidence="11 12">DSM 17196</strain>
    </source>
</reference>
<comment type="caution">
    <text evidence="11">The sequence shown here is derived from an EMBL/GenBank/DDBJ whole genome shotgun (WGS) entry which is preliminary data.</text>
</comment>
<evidence type="ECO:0000313" key="12">
    <source>
        <dbReference type="Proteomes" id="UP000292262"/>
    </source>
</evidence>
<dbReference type="Proteomes" id="UP000292262">
    <property type="component" value="Unassembled WGS sequence"/>
</dbReference>
<dbReference type="GO" id="GO:0008237">
    <property type="term" value="F:metallopeptidase activity"/>
    <property type="evidence" value="ECO:0007669"/>
    <property type="project" value="UniProtKB-KW"/>
</dbReference>
<dbReference type="GO" id="GO:0006508">
    <property type="term" value="P:proteolysis"/>
    <property type="evidence" value="ECO:0007669"/>
    <property type="project" value="UniProtKB-KW"/>
</dbReference>
<dbReference type="SUPFAM" id="SSF55486">
    <property type="entry name" value="Metalloproteases ('zincins'), catalytic domain"/>
    <property type="match status" value="1"/>
</dbReference>
<sequence>MKKLFLGFAALGLILASCQKDEFANEQEQIDYNGEISGKSRICKSHEILEKQIAKNPKRLELLEQIENQTKSLILAKKPGGGNGNGNGPGGGGGNDNEPPTDFPVVTIPVYVHVIYNTSQENISEAQIDSQIQVLNDDFRMTNSDSNQIPTEFADRAADTQIQFTLAGVTRTFSERTSWGTRDDMKRSSQGGVDPIDPANYLNIWVCNIGGGILGYAQFPGGSLDTDGVVVGPQFFGTQGYLAAPFNEGRTTTHEVGHYLNLRHIWGDGRCRQDDFVADTPDSDRANYGCPSYPTNHCKSNDMTMNYMDYVDDACMYMFSNGQKLRMRAVLEPGSIRSDLVN</sequence>
<keyword evidence="4" id="KW-0732">Signal</keyword>
<comment type="similarity">
    <text evidence="1">Belongs to the peptidase M43B family.</text>
</comment>
<proteinExistence type="inferred from homology"/>
<dbReference type="PROSITE" id="PS51257">
    <property type="entry name" value="PROKAR_LIPOPROTEIN"/>
    <property type="match status" value="1"/>
</dbReference>
<name>A0A4Q7PFS8_9FLAO</name>
<evidence type="ECO:0000256" key="6">
    <source>
        <dbReference type="ARBA" id="ARBA00022833"/>
    </source>
</evidence>
<evidence type="ECO:0000313" key="11">
    <source>
        <dbReference type="EMBL" id="RZS99363.1"/>
    </source>
</evidence>
<evidence type="ECO:0000256" key="9">
    <source>
        <dbReference type="SAM" id="MobiDB-lite"/>
    </source>
</evidence>
<evidence type="ECO:0000256" key="5">
    <source>
        <dbReference type="ARBA" id="ARBA00022801"/>
    </source>
</evidence>
<keyword evidence="8" id="KW-1015">Disulfide bond</keyword>
<accession>A0A4Q7PFS8</accession>
<dbReference type="CDD" id="cd04275">
    <property type="entry name" value="ZnMc_pappalysin_like"/>
    <property type="match status" value="1"/>
</dbReference>
<feature type="domain" description="Peptidase M43 pregnancy-associated plasma-A" evidence="10">
    <location>
        <begin position="196"/>
        <end position="332"/>
    </location>
</feature>
<keyword evidence="3" id="KW-0479">Metal-binding</keyword>
<keyword evidence="2" id="KW-0645">Protease</keyword>
<keyword evidence="12" id="KW-1185">Reference proteome</keyword>
<evidence type="ECO:0000256" key="3">
    <source>
        <dbReference type="ARBA" id="ARBA00022723"/>
    </source>
</evidence>
<keyword evidence="7" id="KW-0482">Metalloprotease</keyword>
<evidence type="ECO:0000256" key="8">
    <source>
        <dbReference type="ARBA" id="ARBA00023157"/>
    </source>
</evidence>
<feature type="compositionally biased region" description="Gly residues" evidence="9">
    <location>
        <begin position="79"/>
        <end position="95"/>
    </location>
</feature>
<dbReference type="PANTHER" id="PTHR47466">
    <property type="match status" value="1"/>
</dbReference>
<dbReference type="PANTHER" id="PTHR47466:SF1">
    <property type="entry name" value="METALLOPROTEASE MEP1 (AFU_ORTHOLOGUE AFUA_1G07730)-RELATED"/>
    <property type="match status" value="1"/>
</dbReference>
<organism evidence="11 12">
    <name type="scientific">Aquimarina brevivitae</name>
    <dbReference type="NCBI Taxonomy" id="323412"/>
    <lineage>
        <taxon>Bacteria</taxon>
        <taxon>Pseudomonadati</taxon>
        <taxon>Bacteroidota</taxon>
        <taxon>Flavobacteriia</taxon>
        <taxon>Flavobacteriales</taxon>
        <taxon>Flavobacteriaceae</taxon>
        <taxon>Aquimarina</taxon>
    </lineage>
</organism>